<protein>
    <submittedName>
        <fullName evidence="1">Uncharacterized protein</fullName>
    </submittedName>
</protein>
<name>A0ABY5DMN1_9GAMM</name>
<sequence length="175" mass="19475">MKADEYKNYKMEDHDFTAALATRALIHGDRDTIKLISNLAAQGTVSIDKFDRALYEVTVLPDESDIHENIAVMLNQLIQHSAHGYAEELLAWANDNRDINVYQALHVKVNGKTAIESVKQRLKDRKSILKKSKSLSKSSMFGGKTELTQEVNALELIQKSLKGAVSAHRRGSGSP</sequence>
<dbReference type="RefSeq" id="WP_258568758.1">
    <property type="nucleotide sequence ID" value="NZ_CP092900.1"/>
</dbReference>
<proteinExistence type="predicted"/>
<keyword evidence="2" id="KW-1185">Reference proteome</keyword>
<reference evidence="1 2" key="1">
    <citation type="journal article" date="2022" name="Nat. Microbiol.">
        <title>The microbiome of a bacterivorous marine choanoflagellate contains a resource-demanding obligate bacterial associate.</title>
        <authorList>
            <person name="Needham D.M."/>
            <person name="Poirier C."/>
            <person name="Bachy C."/>
            <person name="George E.E."/>
            <person name="Wilken S."/>
            <person name="Yung C.C.M."/>
            <person name="Limardo A.J."/>
            <person name="Morando M."/>
            <person name="Sudek L."/>
            <person name="Malmstrom R.R."/>
            <person name="Keeling P.J."/>
            <person name="Santoro A.E."/>
            <person name="Worden A.Z."/>
        </authorList>
    </citation>
    <scope>NUCLEOTIDE SEQUENCE [LARGE SCALE GENOMIC DNA]</scope>
    <source>
        <strain evidence="1 2">Comchoano-1</strain>
    </source>
</reference>
<accession>A0ABY5DMN1</accession>
<dbReference type="EMBL" id="CP092900">
    <property type="protein sequence ID" value="UTC24969.1"/>
    <property type="molecule type" value="Genomic_DNA"/>
</dbReference>
<gene>
    <name evidence="1" type="ORF">MMH89_02250</name>
</gene>
<dbReference type="Proteomes" id="UP001055955">
    <property type="component" value="Chromosome"/>
</dbReference>
<organism evidence="1 2">
    <name type="scientific">Candidatus Comchoanobacter bicostacola</name>
    <dbReference type="NCBI Taxonomy" id="2919598"/>
    <lineage>
        <taxon>Bacteria</taxon>
        <taxon>Pseudomonadati</taxon>
        <taxon>Pseudomonadota</taxon>
        <taxon>Gammaproteobacteria</taxon>
        <taxon>Candidatus Comchoanobacterales</taxon>
        <taxon>Candidatus Comchoanobacteraceae</taxon>
        <taxon>Candidatus Comchoanobacter</taxon>
    </lineage>
</organism>
<evidence type="ECO:0000313" key="2">
    <source>
        <dbReference type="Proteomes" id="UP001055955"/>
    </source>
</evidence>
<evidence type="ECO:0000313" key="1">
    <source>
        <dbReference type="EMBL" id="UTC24969.1"/>
    </source>
</evidence>